<feature type="chain" id="PRO_5042170797" description="Secreted protein" evidence="2">
    <location>
        <begin position="20"/>
        <end position="174"/>
    </location>
</feature>
<gene>
    <name evidence="3" type="ORF">B0H17DRAFT_648195</name>
</gene>
<name>A0AAD7BE66_MYCRO</name>
<feature type="signal peptide" evidence="2">
    <location>
        <begin position="1"/>
        <end position="19"/>
    </location>
</feature>
<feature type="compositionally biased region" description="Pro residues" evidence="1">
    <location>
        <begin position="165"/>
        <end position="174"/>
    </location>
</feature>
<dbReference type="AlphaFoldDB" id="A0AAD7BE66"/>
<reference evidence="3" key="1">
    <citation type="submission" date="2023-03" db="EMBL/GenBank/DDBJ databases">
        <title>Massive genome expansion in bonnet fungi (Mycena s.s.) driven by repeated elements and novel gene families across ecological guilds.</title>
        <authorList>
            <consortium name="Lawrence Berkeley National Laboratory"/>
            <person name="Harder C.B."/>
            <person name="Miyauchi S."/>
            <person name="Viragh M."/>
            <person name="Kuo A."/>
            <person name="Thoen E."/>
            <person name="Andreopoulos B."/>
            <person name="Lu D."/>
            <person name="Skrede I."/>
            <person name="Drula E."/>
            <person name="Henrissat B."/>
            <person name="Morin E."/>
            <person name="Kohler A."/>
            <person name="Barry K."/>
            <person name="LaButti K."/>
            <person name="Morin E."/>
            <person name="Salamov A."/>
            <person name="Lipzen A."/>
            <person name="Mereny Z."/>
            <person name="Hegedus B."/>
            <person name="Baldrian P."/>
            <person name="Stursova M."/>
            <person name="Weitz H."/>
            <person name="Taylor A."/>
            <person name="Grigoriev I.V."/>
            <person name="Nagy L.G."/>
            <person name="Martin F."/>
            <person name="Kauserud H."/>
        </authorList>
    </citation>
    <scope>NUCLEOTIDE SEQUENCE</scope>
    <source>
        <strain evidence="3">CBHHK067</strain>
    </source>
</reference>
<sequence>MVFLALRALFLTASIVTRRHPLPTYYAGLPRVCRTHTLSNSYPNPSAMTPWRRDRCGAFVVGGGRCSGGSRMVGRLETRRSERESRKNAEIRYVSVSYALTYLFAASIVTTRHRNPAHPQPHRTTRAWAESTQYSAPTSDWARAPWSTPTKRACEAPGMLDPPRLRPPALPTPR</sequence>
<proteinExistence type="predicted"/>
<protein>
    <recommendedName>
        <fullName evidence="5">Secreted protein</fullName>
    </recommendedName>
</protein>
<keyword evidence="4" id="KW-1185">Reference proteome</keyword>
<accession>A0AAD7BE66</accession>
<evidence type="ECO:0000313" key="4">
    <source>
        <dbReference type="Proteomes" id="UP001221757"/>
    </source>
</evidence>
<evidence type="ECO:0008006" key="5">
    <source>
        <dbReference type="Google" id="ProtNLM"/>
    </source>
</evidence>
<keyword evidence="2" id="KW-0732">Signal</keyword>
<dbReference type="Proteomes" id="UP001221757">
    <property type="component" value="Unassembled WGS sequence"/>
</dbReference>
<evidence type="ECO:0000256" key="1">
    <source>
        <dbReference type="SAM" id="MobiDB-lite"/>
    </source>
</evidence>
<evidence type="ECO:0000313" key="3">
    <source>
        <dbReference type="EMBL" id="KAJ7618223.1"/>
    </source>
</evidence>
<feature type="region of interest" description="Disordered" evidence="1">
    <location>
        <begin position="114"/>
        <end position="174"/>
    </location>
</feature>
<dbReference type="EMBL" id="JARKIE010000758">
    <property type="protein sequence ID" value="KAJ7618223.1"/>
    <property type="molecule type" value="Genomic_DNA"/>
</dbReference>
<evidence type="ECO:0000256" key="2">
    <source>
        <dbReference type="SAM" id="SignalP"/>
    </source>
</evidence>
<comment type="caution">
    <text evidence="3">The sequence shown here is derived from an EMBL/GenBank/DDBJ whole genome shotgun (WGS) entry which is preliminary data.</text>
</comment>
<organism evidence="3 4">
    <name type="scientific">Mycena rosella</name>
    <name type="common">Pink bonnet</name>
    <name type="synonym">Agaricus rosellus</name>
    <dbReference type="NCBI Taxonomy" id="1033263"/>
    <lineage>
        <taxon>Eukaryota</taxon>
        <taxon>Fungi</taxon>
        <taxon>Dikarya</taxon>
        <taxon>Basidiomycota</taxon>
        <taxon>Agaricomycotina</taxon>
        <taxon>Agaricomycetes</taxon>
        <taxon>Agaricomycetidae</taxon>
        <taxon>Agaricales</taxon>
        <taxon>Marasmiineae</taxon>
        <taxon>Mycenaceae</taxon>
        <taxon>Mycena</taxon>
    </lineage>
</organism>
<feature type="compositionally biased region" description="Basic residues" evidence="1">
    <location>
        <begin position="114"/>
        <end position="125"/>
    </location>
</feature>